<dbReference type="InterPro" id="IPR036938">
    <property type="entry name" value="PAP2/HPO_sf"/>
</dbReference>
<feature type="transmembrane region" description="Helical" evidence="2">
    <location>
        <begin position="231"/>
        <end position="250"/>
    </location>
</feature>
<evidence type="ECO:0000256" key="1">
    <source>
        <dbReference type="SAM" id="MobiDB-lite"/>
    </source>
</evidence>
<accession>A0ABQ1DKS1</accession>
<dbReference type="Gene3D" id="1.20.144.10">
    <property type="entry name" value="Phosphatidic acid phosphatase type 2/haloperoxidase"/>
    <property type="match status" value="1"/>
</dbReference>
<feature type="transmembrane region" description="Helical" evidence="2">
    <location>
        <begin position="176"/>
        <end position="193"/>
    </location>
</feature>
<evidence type="ECO:0000259" key="3">
    <source>
        <dbReference type="Pfam" id="PF01569"/>
    </source>
</evidence>
<feature type="region of interest" description="Disordered" evidence="1">
    <location>
        <begin position="268"/>
        <end position="288"/>
    </location>
</feature>
<feature type="domain" description="Phosphatidic acid phosphatase type 2/haloperoxidase" evidence="3">
    <location>
        <begin position="121"/>
        <end position="250"/>
    </location>
</feature>
<dbReference type="CDD" id="cd03396">
    <property type="entry name" value="PAP2_like_6"/>
    <property type="match status" value="1"/>
</dbReference>
<gene>
    <name evidence="4" type="ORF">PSCICP_15840</name>
</gene>
<evidence type="ECO:0000313" key="4">
    <source>
        <dbReference type="EMBL" id="GFM91612.1"/>
    </source>
</evidence>
<comment type="caution">
    <text evidence="4">The sequence shown here is derived from an EMBL/GenBank/DDBJ whole genome shotgun (WGS) entry which is preliminary data.</text>
</comment>
<feature type="transmembrane region" description="Helical" evidence="2">
    <location>
        <begin position="70"/>
        <end position="88"/>
    </location>
</feature>
<dbReference type="Proteomes" id="UP000614982">
    <property type="component" value="Unassembled WGS sequence"/>
</dbReference>
<sequence>MKTLKNRFYLMNVGIPLLLAALVFVVFDLTGLDVTLSNLLYDPVTQVFPFQHDRFFENLTHRWPRIIPDWTGELAIIGAVLSFVWPLFKPDKHQRLIAVLERFRIASGLKFLARHRRDFIFVVVAFAITTAMVHYFKSHTSVYCPVETTLYGGIQEKKEWFENFNLLHEAGKGRCWPGGHASSGFTLLALYFVARRYRWRHARKLLGWVLLLGMVYGTTRVLQGWHFMSHTLWSGILVWLTMLLTALFFYGRPALQASLEPGKNLLSPEPTSTLCPPELPLPPVLHRQ</sequence>
<reference evidence="4 5" key="1">
    <citation type="submission" date="2020-05" db="EMBL/GenBank/DDBJ databases">
        <title>Genetic diversity of Pseudomonas cichorii.</title>
        <authorList>
            <person name="Tani S."/>
            <person name="Yagi H."/>
            <person name="Hashimoto S."/>
            <person name="Iiyama K."/>
            <person name="Furuya N."/>
        </authorList>
    </citation>
    <scope>NUCLEOTIDE SEQUENCE [LARGE SCALE GENOMIC DNA]</scope>
    <source>
        <strain evidence="4 5">LMG 2162</strain>
    </source>
</reference>
<feature type="transmembrane region" description="Helical" evidence="2">
    <location>
        <begin position="119"/>
        <end position="136"/>
    </location>
</feature>
<keyword evidence="5" id="KW-1185">Reference proteome</keyword>
<dbReference type="GeneID" id="93658302"/>
<proteinExistence type="predicted"/>
<dbReference type="EMBL" id="BLWA01000003">
    <property type="protein sequence ID" value="GFM91612.1"/>
    <property type="molecule type" value="Genomic_DNA"/>
</dbReference>
<feature type="compositionally biased region" description="Pro residues" evidence="1">
    <location>
        <begin position="277"/>
        <end position="288"/>
    </location>
</feature>
<dbReference type="SUPFAM" id="SSF48317">
    <property type="entry name" value="Acid phosphatase/Vanadium-dependent haloperoxidase"/>
    <property type="match status" value="1"/>
</dbReference>
<feature type="transmembrane region" description="Helical" evidence="2">
    <location>
        <begin position="7"/>
        <end position="27"/>
    </location>
</feature>
<feature type="transmembrane region" description="Helical" evidence="2">
    <location>
        <begin position="205"/>
        <end position="225"/>
    </location>
</feature>
<evidence type="ECO:0000313" key="5">
    <source>
        <dbReference type="Proteomes" id="UP000614982"/>
    </source>
</evidence>
<protein>
    <submittedName>
        <fullName evidence="4">Phosphatidic acid phosphatase</fullName>
    </submittedName>
</protein>
<organism evidence="4 5">
    <name type="scientific">Pseudomonas cichorii</name>
    <dbReference type="NCBI Taxonomy" id="36746"/>
    <lineage>
        <taxon>Bacteria</taxon>
        <taxon>Pseudomonadati</taxon>
        <taxon>Pseudomonadota</taxon>
        <taxon>Gammaproteobacteria</taxon>
        <taxon>Pseudomonadales</taxon>
        <taxon>Pseudomonadaceae</taxon>
        <taxon>Pseudomonas</taxon>
    </lineage>
</organism>
<dbReference type="InterPro" id="IPR000326">
    <property type="entry name" value="PAP2/HPO"/>
</dbReference>
<dbReference type="Pfam" id="PF01569">
    <property type="entry name" value="PAP2"/>
    <property type="match status" value="1"/>
</dbReference>
<dbReference type="RefSeq" id="WP_025259258.1">
    <property type="nucleotide sequence ID" value="NZ_BLWA01000003.1"/>
</dbReference>
<keyword evidence="2" id="KW-1133">Transmembrane helix</keyword>
<keyword evidence="2" id="KW-0472">Membrane</keyword>
<evidence type="ECO:0000256" key="2">
    <source>
        <dbReference type="SAM" id="Phobius"/>
    </source>
</evidence>
<name>A0ABQ1DKS1_PSECI</name>
<keyword evidence="2" id="KW-0812">Transmembrane</keyword>